<evidence type="ECO:0000313" key="3">
    <source>
        <dbReference type="Proteomes" id="UP001497482"/>
    </source>
</evidence>
<sequence length="102" mass="10669">MSSDYAQPSRVTSGQSSDPAGSKQDTICCTIPLLSAYHVHVLSLSTAATGSPAHDALTAGHPRTRVRRATAEDTYWAYSGRGQASPQREVLIGVGQTSGGHD</sequence>
<dbReference type="Proteomes" id="UP001497482">
    <property type="component" value="Chromosome 6"/>
</dbReference>
<keyword evidence="3" id="KW-1185">Reference proteome</keyword>
<name>A0AAV2M8K5_KNICA</name>
<dbReference type="EMBL" id="OZ035828">
    <property type="protein sequence ID" value="CAL1609716.1"/>
    <property type="molecule type" value="Genomic_DNA"/>
</dbReference>
<reference evidence="2 3" key="1">
    <citation type="submission" date="2024-04" db="EMBL/GenBank/DDBJ databases">
        <authorList>
            <person name="Waldvogel A.-M."/>
            <person name="Schoenle A."/>
        </authorList>
    </citation>
    <scope>NUCLEOTIDE SEQUENCE [LARGE SCALE GENOMIC DNA]</scope>
</reference>
<proteinExistence type="predicted"/>
<evidence type="ECO:0000313" key="2">
    <source>
        <dbReference type="EMBL" id="CAL1609716.1"/>
    </source>
</evidence>
<dbReference type="AlphaFoldDB" id="A0AAV2M8K5"/>
<feature type="region of interest" description="Disordered" evidence="1">
    <location>
        <begin position="1"/>
        <end position="24"/>
    </location>
</feature>
<protein>
    <submittedName>
        <fullName evidence="2">Uncharacterized protein</fullName>
    </submittedName>
</protein>
<evidence type="ECO:0000256" key="1">
    <source>
        <dbReference type="SAM" id="MobiDB-lite"/>
    </source>
</evidence>
<accession>A0AAV2M8K5</accession>
<gene>
    <name evidence="2" type="ORF">KC01_LOCUS36405</name>
</gene>
<organism evidence="2 3">
    <name type="scientific">Knipowitschia caucasica</name>
    <name type="common">Caucasian dwarf goby</name>
    <name type="synonym">Pomatoschistus caucasicus</name>
    <dbReference type="NCBI Taxonomy" id="637954"/>
    <lineage>
        <taxon>Eukaryota</taxon>
        <taxon>Metazoa</taxon>
        <taxon>Chordata</taxon>
        <taxon>Craniata</taxon>
        <taxon>Vertebrata</taxon>
        <taxon>Euteleostomi</taxon>
        <taxon>Actinopterygii</taxon>
        <taxon>Neopterygii</taxon>
        <taxon>Teleostei</taxon>
        <taxon>Neoteleostei</taxon>
        <taxon>Acanthomorphata</taxon>
        <taxon>Gobiaria</taxon>
        <taxon>Gobiiformes</taxon>
        <taxon>Gobioidei</taxon>
        <taxon>Gobiidae</taxon>
        <taxon>Gobiinae</taxon>
        <taxon>Knipowitschia</taxon>
    </lineage>
</organism>